<dbReference type="Proteomes" id="UP000824076">
    <property type="component" value="Unassembled WGS sequence"/>
</dbReference>
<reference evidence="2" key="1">
    <citation type="submission" date="2020-10" db="EMBL/GenBank/DDBJ databases">
        <authorList>
            <person name="Gilroy R."/>
        </authorList>
    </citation>
    <scope>NUCLEOTIDE SEQUENCE</scope>
    <source>
        <strain evidence="2">17073</strain>
    </source>
</reference>
<dbReference type="EMBL" id="DVMS01000055">
    <property type="protein sequence ID" value="HIU38439.1"/>
    <property type="molecule type" value="Genomic_DNA"/>
</dbReference>
<reference evidence="2" key="2">
    <citation type="journal article" date="2021" name="PeerJ">
        <title>Extensive microbial diversity within the chicken gut microbiome revealed by metagenomics and culture.</title>
        <authorList>
            <person name="Gilroy R."/>
            <person name="Ravi A."/>
            <person name="Getino M."/>
            <person name="Pursley I."/>
            <person name="Horton D.L."/>
            <person name="Alikhan N.F."/>
            <person name="Baker D."/>
            <person name="Gharbi K."/>
            <person name="Hall N."/>
            <person name="Watson M."/>
            <person name="Adriaenssens E.M."/>
            <person name="Foster-Nyarko E."/>
            <person name="Jarju S."/>
            <person name="Secka A."/>
            <person name="Antonio M."/>
            <person name="Oren A."/>
            <person name="Chaudhuri R.R."/>
            <person name="La Ragione R."/>
            <person name="Hildebrand F."/>
            <person name="Pallen M.J."/>
        </authorList>
    </citation>
    <scope>NUCLEOTIDE SEQUENCE</scope>
    <source>
        <strain evidence="2">17073</strain>
    </source>
</reference>
<proteinExistence type="predicted"/>
<sequence>MKESKWMALPVSLMLLAAGCFATLATGCSSDDKDAAAKEKKEKKEQQQAEEKMAEIYNGAYELYPTTNLWTFIKLDTRNGRMWLVQYSIESDEYRFEVPLNREQLASGNDQMAGRFALYPTENMWNFILLDRNDGRTWQVQWSQEPEHQMIVPINFHAD</sequence>
<protein>
    <recommendedName>
        <fullName evidence="4">Lipoprotein</fullName>
    </recommendedName>
</protein>
<organism evidence="2 3">
    <name type="scientific">Candidatus Limisoma intestinavium</name>
    <dbReference type="NCBI Taxonomy" id="2840856"/>
    <lineage>
        <taxon>Bacteria</taxon>
        <taxon>Pseudomonadati</taxon>
        <taxon>Bacteroidota</taxon>
        <taxon>Bacteroidia</taxon>
        <taxon>Bacteroidales</taxon>
        <taxon>Candidatus Limisoma</taxon>
    </lineage>
</organism>
<evidence type="ECO:0000313" key="3">
    <source>
        <dbReference type="Proteomes" id="UP000824076"/>
    </source>
</evidence>
<keyword evidence="1" id="KW-0732">Signal</keyword>
<dbReference type="PROSITE" id="PS51257">
    <property type="entry name" value="PROKAR_LIPOPROTEIN"/>
    <property type="match status" value="1"/>
</dbReference>
<feature type="signal peptide" evidence="1">
    <location>
        <begin position="1"/>
        <end position="22"/>
    </location>
</feature>
<evidence type="ECO:0000313" key="2">
    <source>
        <dbReference type="EMBL" id="HIU38439.1"/>
    </source>
</evidence>
<gene>
    <name evidence="2" type="ORF">IAD18_02090</name>
</gene>
<comment type="caution">
    <text evidence="2">The sequence shown here is derived from an EMBL/GenBank/DDBJ whole genome shotgun (WGS) entry which is preliminary data.</text>
</comment>
<dbReference type="AlphaFoldDB" id="A0A9D1LG26"/>
<evidence type="ECO:0008006" key="4">
    <source>
        <dbReference type="Google" id="ProtNLM"/>
    </source>
</evidence>
<feature type="chain" id="PRO_5039599790" description="Lipoprotein" evidence="1">
    <location>
        <begin position="23"/>
        <end position="159"/>
    </location>
</feature>
<accession>A0A9D1LG26</accession>
<name>A0A9D1LG26_9BACT</name>
<evidence type="ECO:0000256" key="1">
    <source>
        <dbReference type="SAM" id="SignalP"/>
    </source>
</evidence>